<comment type="catalytic activity">
    <reaction evidence="4">
        <text>(6S)-5-formyl-5,6,7,8-tetrahydrofolate + ATP = (6R)-5,10-methenyltetrahydrofolate + ADP + phosphate</text>
        <dbReference type="Rhea" id="RHEA:10488"/>
        <dbReference type="ChEBI" id="CHEBI:30616"/>
        <dbReference type="ChEBI" id="CHEBI:43474"/>
        <dbReference type="ChEBI" id="CHEBI:57455"/>
        <dbReference type="ChEBI" id="CHEBI:57457"/>
        <dbReference type="ChEBI" id="CHEBI:456216"/>
        <dbReference type="EC" id="6.3.3.2"/>
    </reaction>
</comment>
<evidence type="ECO:0000256" key="4">
    <source>
        <dbReference type="RuleBase" id="RU361279"/>
    </source>
</evidence>
<protein>
    <recommendedName>
        <fullName evidence="4">5-formyltetrahydrofolate cyclo-ligase</fullName>
        <ecNumber evidence="4">6.3.3.2</ecNumber>
    </recommendedName>
</protein>
<reference evidence="5 6" key="1">
    <citation type="journal article" date="2015" name="Int. J. Syst. Evol. Microbiol.">
        <title>Carboxylicivirga linearis sp. nov., isolated from a sea cucumber culture pond.</title>
        <authorList>
            <person name="Wang F.Q."/>
            <person name="Zhou Y.X."/>
            <person name="Lin X.Z."/>
            <person name="Chen G.J."/>
            <person name="Du Z.J."/>
        </authorList>
    </citation>
    <scope>NUCLEOTIDE SEQUENCE [LARGE SCALE GENOMIC DNA]</scope>
    <source>
        <strain evidence="5 6">FB218</strain>
    </source>
</reference>
<dbReference type="PANTHER" id="PTHR23407:SF1">
    <property type="entry name" value="5-FORMYLTETRAHYDROFOLATE CYCLO-LIGASE"/>
    <property type="match status" value="1"/>
</dbReference>
<dbReference type="InterPro" id="IPR024185">
    <property type="entry name" value="FTHF_cligase-like_sf"/>
</dbReference>
<dbReference type="RefSeq" id="WP_212215203.1">
    <property type="nucleotide sequence ID" value="NZ_JAGUCO010000003.1"/>
</dbReference>
<proteinExistence type="inferred from homology"/>
<name>A0ABS5JSW2_9BACT</name>
<dbReference type="NCBIfam" id="TIGR02727">
    <property type="entry name" value="MTHFS_bact"/>
    <property type="match status" value="1"/>
</dbReference>
<dbReference type="EMBL" id="JAGUCO010000003">
    <property type="protein sequence ID" value="MBS2097998.1"/>
    <property type="molecule type" value="Genomic_DNA"/>
</dbReference>
<dbReference type="EC" id="6.3.3.2" evidence="4"/>
<dbReference type="Pfam" id="PF01812">
    <property type="entry name" value="5-FTHF_cyc-lig"/>
    <property type="match status" value="1"/>
</dbReference>
<comment type="caution">
    <text evidence="5">The sequence shown here is derived from an EMBL/GenBank/DDBJ whole genome shotgun (WGS) entry which is preliminary data.</text>
</comment>
<dbReference type="InterPro" id="IPR002698">
    <property type="entry name" value="FTHF_cligase"/>
</dbReference>
<keyword evidence="6" id="KW-1185">Reference proteome</keyword>
<dbReference type="PANTHER" id="PTHR23407">
    <property type="entry name" value="ATPASE INHIBITOR/5-FORMYLTETRAHYDROFOLATE CYCLO-LIGASE"/>
    <property type="match status" value="1"/>
</dbReference>
<accession>A0ABS5JSW2</accession>
<evidence type="ECO:0000313" key="5">
    <source>
        <dbReference type="EMBL" id="MBS2097998.1"/>
    </source>
</evidence>
<comment type="similarity">
    <text evidence="1 4">Belongs to the 5-formyltetrahydrofolate cyclo-ligase family.</text>
</comment>
<keyword evidence="5" id="KW-0436">Ligase</keyword>
<evidence type="ECO:0000256" key="2">
    <source>
        <dbReference type="ARBA" id="ARBA00022741"/>
    </source>
</evidence>
<keyword evidence="4" id="KW-0479">Metal-binding</keyword>
<keyword evidence="3 4" id="KW-0067">ATP-binding</keyword>
<keyword evidence="2 4" id="KW-0547">Nucleotide-binding</keyword>
<gene>
    <name evidence="5" type="ORF">KEM10_06865</name>
</gene>
<dbReference type="InterPro" id="IPR037171">
    <property type="entry name" value="NagB/RpiA_transferase-like"/>
</dbReference>
<dbReference type="Proteomes" id="UP000708576">
    <property type="component" value="Unassembled WGS sequence"/>
</dbReference>
<keyword evidence="4" id="KW-0460">Magnesium</keyword>
<dbReference type="GO" id="GO:0030272">
    <property type="term" value="F:5-formyltetrahydrofolate cyclo-ligase activity"/>
    <property type="evidence" value="ECO:0007669"/>
    <property type="project" value="UniProtKB-EC"/>
</dbReference>
<comment type="cofactor">
    <cofactor evidence="4">
        <name>Mg(2+)</name>
        <dbReference type="ChEBI" id="CHEBI:18420"/>
    </cofactor>
</comment>
<dbReference type="Gene3D" id="3.40.50.10420">
    <property type="entry name" value="NagB/RpiA/CoA transferase-like"/>
    <property type="match status" value="1"/>
</dbReference>
<evidence type="ECO:0000256" key="1">
    <source>
        <dbReference type="ARBA" id="ARBA00010638"/>
    </source>
</evidence>
<organism evidence="5 6">
    <name type="scientific">Carboxylicivirga linearis</name>
    <dbReference type="NCBI Taxonomy" id="1628157"/>
    <lineage>
        <taxon>Bacteria</taxon>
        <taxon>Pseudomonadati</taxon>
        <taxon>Bacteroidota</taxon>
        <taxon>Bacteroidia</taxon>
        <taxon>Marinilabiliales</taxon>
        <taxon>Marinilabiliaceae</taxon>
        <taxon>Carboxylicivirga</taxon>
    </lineage>
</organism>
<sequence length="179" mass="20750">MLEKKELRKYIRSLKKEIPEEEYARQDYIINKKLAVAEEFVNAKNVLLYWSMDDEVSTHDFILKYYQKKNIYLPVIKGDDLDIVLFSGKDCLVEGPKYGIPEPSGDKLNDEKLIDLVVVPGVAFDTEGNRMGRGAGYYDRILKRVQQAARVALAYSFQMIEKVPVEPHDIQMDRVIYPK</sequence>
<evidence type="ECO:0000313" key="6">
    <source>
        <dbReference type="Proteomes" id="UP000708576"/>
    </source>
</evidence>
<dbReference type="PIRSF" id="PIRSF006806">
    <property type="entry name" value="FTHF_cligase"/>
    <property type="match status" value="1"/>
</dbReference>
<evidence type="ECO:0000256" key="3">
    <source>
        <dbReference type="ARBA" id="ARBA00022840"/>
    </source>
</evidence>
<dbReference type="SUPFAM" id="SSF100950">
    <property type="entry name" value="NagB/RpiA/CoA transferase-like"/>
    <property type="match status" value="1"/>
</dbReference>